<dbReference type="InterPro" id="IPR002755">
    <property type="entry name" value="DNA_primase_S"/>
</dbReference>
<sequence>MRYAPFRFEMGAVYNVPPSERAGLQDMVLKEEQKEMVFDIDLSDYDDVRICCQKTKFCQKCWPLMHAAFDIVNRTLIEDFGFSQFMWVFSGRRGMHCWIGDDEARVLERKQREAIIGYFRVMKGHNVYNFPRQLPNCLEF</sequence>
<evidence type="ECO:0000313" key="2">
    <source>
        <dbReference type="EMBL" id="KAA6364596.1"/>
    </source>
</evidence>
<evidence type="ECO:0000313" key="3">
    <source>
        <dbReference type="Proteomes" id="UP000324800"/>
    </source>
</evidence>
<dbReference type="Proteomes" id="UP000324800">
    <property type="component" value="Unassembled WGS sequence"/>
</dbReference>
<organism evidence="2 3">
    <name type="scientific">Streblomastix strix</name>
    <dbReference type="NCBI Taxonomy" id="222440"/>
    <lineage>
        <taxon>Eukaryota</taxon>
        <taxon>Metamonada</taxon>
        <taxon>Preaxostyla</taxon>
        <taxon>Oxymonadida</taxon>
        <taxon>Streblomastigidae</taxon>
        <taxon>Streblomastix</taxon>
    </lineage>
</organism>
<comment type="similarity">
    <text evidence="1">Belongs to the eukaryotic-type primase small subunit family.</text>
</comment>
<dbReference type="EMBL" id="SNRW01021461">
    <property type="protein sequence ID" value="KAA6364596.1"/>
    <property type="molecule type" value="Genomic_DNA"/>
</dbReference>
<dbReference type="GO" id="GO:0006269">
    <property type="term" value="P:DNA replication, synthesis of primer"/>
    <property type="evidence" value="ECO:0007669"/>
    <property type="project" value="InterPro"/>
</dbReference>
<dbReference type="AlphaFoldDB" id="A0A5J4U1K0"/>
<dbReference type="SUPFAM" id="SSF56747">
    <property type="entry name" value="Prim-pol domain"/>
    <property type="match status" value="1"/>
</dbReference>
<proteinExistence type="inferred from homology"/>
<comment type="caution">
    <text evidence="2">The sequence shown here is derived from an EMBL/GenBank/DDBJ whole genome shotgun (WGS) entry which is preliminary data.</text>
</comment>
<reference evidence="2 3" key="1">
    <citation type="submission" date="2019-03" db="EMBL/GenBank/DDBJ databases">
        <title>Single cell metagenomics reveals metabolic interactions within the superorganism composed of flagellate Streblomastix strix and complex community of Bacteroidetes bacteria on its surface.</title>
        <authorList>
            <person name="Treitli S.C."/>
            <person name="Kolisko M."/>
            <person name="Husnik F."/>
            <person name="Keeling P."/>
            <person name="Hampl V."/>
        </authorList>
    </citation>
    <scope>NUCLEOTIDE SEQUENCE [LARGE SCALE GENOMIC DNA]</scope>
    <source>
        <strain evidence="2">ST1C</strain>
    </source>
</reference>
<dbReference type="OrthoDB" id="19606at2759"/>
<gene>
    <name evidence="2" type="ORF">EZS28_039877</name>
</gene>
<accession>A0A5J4U1K0</accession>
<evidence type="ECO:0000256" key="1">
    <source>
        <dbReference type="ARBA" id="ARBA00009762"/>
    </source>
</evidence>
<dbReference type="GO" id="GO:0003899">
    <property type="term" value="F:DNA-directed RNA polymerase activity"/>
    <property type="evidence" value="ECO:0007669"/>
    <property type="project" value="InterPro"/>
</dbReference>
<dbReference type="Pfam" id="PF01896">
    <property type="entry name" value="DNA_primase_S"/>
    <property type="match status" value="1"/>
</dbReference>
<name>A0A5J4U1K0_9EUKA</name>
<dbReference type="Gene3D" id="3.90.920.10">
    <property type="entry name" value="DNA primase, PRIM domain"/>
    <property type="match status" value="1"/>
</dbReference>
<protein>
    <submittedName>
        <fullName evidence="2">Putative DNA primase</fullName>
    </submittedName>
</protein>
<dbReference type="PANTHER" id="PTHR10536">
    <property type="entry name" value="DNA PRIMASE SMALL SUBUNIT"/>
    <property type="match status" value="1"/>
</dbReference>